<evidence type="ECO:0000313" key="2">
    <source>
        <dbReference type="EMBL" id="GAA1997645.1"/>
    </source>
</evidence>
<dbReference type="SUPFAM" id="SSF51726">
    <property type="entry name" value="UROD/MetE-like"/>
    <property type="match status" value="1"/>
</dbReference>
<dbReference type="RefSeq" id="WP_344661815.1">
    <property type="nucleotide sequence ID" value="NZ_BAAAQM010000060.1"/>
</dbReference>
<dbReference type="Pfam" id="PF01717">
    <property type="entry name" value="Meth_synt_2"/>
    <property type="match status" value="1"/>
</dbReference>
<dbReference type="Proteomes" id="UP001499854">
    <property type="component" value="Unassembled WGS sequence"/>
</dbReference>
<dbReference type="Gene3D" id="3.20.20.210">
    <property type="match status" value="1"/>
</dbReference>
<proteinExistence type="predicted"/>
<feature type="domain" description="Cobalamin-independent methionine synthase MetE C-terminal/archaeal" evidence="1">
    <location>
        <begin position="10"/>
        <end position="330"/>
    </location>
</feature>
<keyword evidence="3" id="KW-1185">Reference proteome</keyword>
<organism evidence="2 3">
    <name type="scientific">Catenulispora subtropica</name>
    <dbReference type="NCBI Taxonomy" id="450798"/>
    <lineage>
        <taxon>Bacteria</taxon>
        <taxon>Bacillati</taxon>
        <taxon>Actinomycetota</taxon>
        <taxon>Actinomycetes</taxon>
        <taxon>Catenulisporales</taxon>
        <taxon>Catenulisporaceae</taxon>
        <taxon>Catenulispora</taxon>
    </lineage>
</organism>
<accession>A0ABP5EJX4</accession>
<protein>
    <submittedName>
        <fullName evidence="2">Methionine synthase</fullName>
    </submittedName>
</protein>
<dbReference type="CDD" id="cd03310">
    <property type="entry name" value="CIMS_like"/>
    <property type="match status" value="1"/>
</dbReference>
<comment type="caution">
    <text evidence="2">The sequence shown here is derived from an EMBL/GenBank/DDBJ whole genome shotgun (WGS) entry which is preliminary data.</text>
</comment>
<dbReference type="EMBL" id="BAAAQM010000060">
    <property type="protein sequence ID" value="GAA1997645.1"/>
    <property type="molecule type" value="Genomic_DNA"/>
</dbReference>
<evidence type="ECO:0000313" key="3">
    <source>
        <dbReference type="Proteomes" id="UP001499854"/>
    </source>
</evidence>
<sequence length="338" mass="35775">MQQPPRATGIGSLPGTDTGAAHRLVFDELPDLPFLPELPARGVGADMTGRGTALLVELFAEVQPSGWRLTDRPGRDARRAASFLRQDLDYLEENAQEFTQTLKVQAVGPWTLASTLELRHGDRMLSDLGAVRELSESLTEGLKQHLAEVRKRAPRAGAILLQLDEPALPGVLKGTVPTASGFGKLRAVEEPVARETLAKLIEAVHADAGADVAVHCCAPDVPVDLLRKAGANSISFDANASAIDTESRRDEHLGEAIEAGVGLMLGVVPALDPPRAPGVNQLLDKVLSLTRLGFSPRQLAEAVTITPTCGLAGATPPWARQALILAHRTADALADKAA</sequence>
<evidence type="ECO:0000259" key="1">
    <source>
        <dbReference type="Pfam" id="PF01717"/>
    </source>
</evidence>
<gene>
    <name evidence="2" type="ORF">GCM10009838_73640</name>
</gene>
<dbReference type="InterPro" id="IPR002629">
    <property type="entry name" value="Met_Synth_C/arc"/>
</dbReference>
<dbReference type="InterPro" id="IPR038071">
    <property type="entry name" value="UROD/MetE-like_sf"/>
</dbReference>
<name>A0ABP5EJX4_9ACTN</name>
<reference evidence="3" key="1">
    <citation type="journal article" date="2019" name="Int. J. Syst. Evol. Microbiol.">
        <title>The Global Catalogue of Microorganisms (GCM) 10K type strain sequencing project: providing services to taxonomists for standard genome sequencing and annotation.</title>
        <authorList>
            <consortium name="The Broad Institute Genomics Platform"/>
            <consortium name="The Broad Institute Genome Sequencing Center for Infectious Disease"/>
            <person name="Wu L."/>
            <person name="Ma J."/>
        </authorList>
    </citation>
    <scope>NUCLEOTIDE SEQUENCE [LARGE SCALE GENOMIC DNA]</scope>
    <source>
        <strain evidence="3">JCM 16013</strain>
    </source>
</reference>